<organism evidence="11">
    <name type="scientific">Hydrogenobacter sp</name>
    <dbReference type="NCBI Taxonomy" id="2152829"/>
    <lineage>
        <taxon>Bacteria</taxon>
        <taxon>Pseudomonadati</taxon>
        <taxon>Aquificota</taxon>
        <taxon>Aquificia</taxon>
        <taxon>Aquificales</taxon>
        <taxon>Aquificaceae</taxon>
        <taxon>Hydrogenobacter</taxon>
    </lineage>
</organism>
<dbReference type="EC" id="6.3.4.20" evidence="9"/>
<comment type="pathway">
    <text evidence="1">Purine metabolism; 7-cyano-7-deazaguanine biosynthesis.</text>
</comment>
<reference evidence="11" key="1">
    <citation type="journal article" date="2020" name="mSystems">
        <title>Genome- and Community-Level Interaction Insights into Carbon Utilization and Element Cycling Functions of Hydrothermarchaeota in Hydrothermal Sediment.</title>
        <authorList>
            <person name="Zhou Z."/>
            <person name="Liu Y."/>
            <person name="Xu W."/>
            <person name="Pan J."/>
            <person name="Luo Z.H."/>
            <person name="Li M."/>
        </authorList>
    </citation>
    <scope>NUCLEOTIDE SEQUENCE [LARGE SCALE GENOMIC DNA]</scope>
    <source>
        <strain evidence="11">SpSt-132</strain>
    </source>
</reference>
<evidence type="ECO:0000256" key="6">
    <source>
        <dbReference type="ARBA" id="ARBA00022833"/>
    </source>
</evidence>
<evidence type="ECO:0000256" key="3">
    <source>
        <dbReference type="ARBA" id="ARBA00022723"/>
    </source>
</evidence>
<dbReference type="AlphaFoldDB" id="A0A7C2Z4G3"/>
<name>A0A7C2Z4G3_9AQUI</name>
<dbReference type="PANTHER" id="PTHR42914:SF1">
    <property type="entry name" value="7-CYANO-7-DEAZAGUANINE SYNTHASE"/>
    <property type="match status" value="1"/>
</dbReference>
<accession>A0A7C2Z4G3</accession>
<dbReference type="Gene3D" id="3.40.50.620">
    <property type="entry name" value="HUPs"/>
    <property type="match status" value="1"/>
</dbReference>
<evidence type="ECO:0000256" key="8">
    <source>
        <dbReference type="ARBA" id="ARBA00037993"/>
    </source>
</evidence>
<evidence type="ECO:0000256" key="7">
    <source>
        <dbReference type="ARBA" id="ARBA00022840"/>
    </source>
</evidence>
<keyword evidence="4" id="KW-0547">Nucleotide-binding</keyword>
<gene>
    <name evidence="11" type="ORF">ENO47_09450</name>
</gene>
<protein>
    <recommendedName>
        <fullName evidence="9">7-cyano-7-deazaguanine synthase</fullName>
        <ecNumber evidence="9">6.3.4.20</ecNumber>
    </recommendedName>
</protein>
<evidence type="ECO:0000313" key="11">
    <source>
        <dbReference type="EMBL" id="HEW46863.1"/>
    </source>
</evidence>
<dbReference type="SUPFAM" id="SSF52402">
    <property type="entry name" value="Adenine nucleotide alpha hydrolases-like"/>
    <property type="match status" value="1"/>
</dbReference>
<evidence type="ECO:0000256" key="10">
    <source>
        <dbReference type="ARBA" id="ARBA00047890"/>
    </source>
</evidence>
<evidence type="ECO:0000256" key="5">
    <source>
        <dbReference type="ARBA" id="ARBA00022785"/>
    </source>
</evidence>
<sequence length="202" mass="23405">MYRENAHKIVVLFSGGVESTCLLYFYLKKGWLVYPVYMRAGYPWEPVELENAKRLWQYAKRTYKNLMPIRILFYTNPEKVKSRSHSKDLLIPLRNLNLITPASNYALLKGIKSIAIGSLGIYPFYDNNLDYIKTLQRLTGIEILTPFMGMEKHQVIAKFSKDVPLERTLSCINPKRSKGKISPCGRCEKCKEREEAFKALSL</sequence>
<dbReference type="GO" id="GO:0046872">
    <property type="term" value="F:metal ion binding"/>
    <property type="evidence" value="ECO:0007669"/>
    <property type="project" value="UniProtKB-KW"/>
</dbReference>
<keyword evidence="2" id="KW-0436">Ligase</keyword>
<evidence type="ECO:0000256" key="1">
    <source>
        <dbReference type="ARBA" id="ARBA00005061"/>
    </source>
</evidence>
<dbReference type="EMBL" id="DSFP01000080">
    <property type="protein sequence ID" value="HEW46863.1"/>
    <property type="molecule type" value="Genomic_DNA"/>
</dbReference>
<keyword evidence="7" id="KW-0067">ATP-binding</keyword>
<dbReference type="PANTHER" id="PTHR42914">
    <property type="entry name" value="7-CYANO-7-DEAZAGUANINE SYNTHASE"/>
    <property type="match status" value="1"/>
</dbReference>
<evidence type="ECO:0000256" key="9">
    <source>
        <dbReference type="ARBA" id="ARBA00039149"/>
    </source>
</evidence>
<dbReference type="GO" id="GO:0005524">
    <property type="term" value="F:ATP binding"/>
    <property type="evidence" value="ECO:0007669"/>
    <property type="project" value="UniProtKB-KW"/>
</dbReference>
<keyword evidence="5" id="KW-0671">Queuosine biosynthesis</keyword>
<dbReference type="Pfam" id="PF06508">
    <property type="entry name" value="QueC"/>
    <property type="match status" value="1"/>
</dbReference>
<dbReference type="InterPro" id="IPR014729">
    <property type="entry name" value="Rossmann-like_a/b/a_fold"/>
</dbReference>
<evidence type="ECO:0000256" key="2">
    <source>
        <dbReference type="ARBA" id="ARBA00022598"/>
    </source>
</evidence>
<proteinExistence type="inferred from homology"/>
<comment type="similarity">
    <text evidence="8">Belongs to the QueC family.</text>
</comment>
<keyword evidence="3" id="KW-0479">Metal-binding</keyword>
<comment type="catalytic activity">
    <reaction evidence="10">
        <text>7-carboxy-7-carbaguanine + NH4(+) + 2 ATP = 7-cyano-7-carbaguanine + 2 AMP + 2 diphosphate + 2 H(+)</text>
        <dbReference type="Rhea" id="RHEA:27982"/>
        <dbReference type="ChEBI" id="CHEBI:15378"/>
        <dbReference type="ChEBI" id="CHEBI:28938"/>
        <dbReference type="ChEBI" id="CHEBI:30616"/>
        <dbReference type="ChEBI" id="CHEBI:33019"/>
        <dbReference type="ChEBI" id="CHEBI:45075"/>
        <dbReference type="ChEBI" id="CHEBI:61036"/>
        <dbReference type="ChEBI" id="CHEBI:456215"/>
        <dbReference type="EC" id="6.3.4.20"/>
    </reaction>
</comment>
<evidence type="ECO:0000256" key="4">
    <source>
        <dbReference type="ARBA" id="ARBA00022741"/>
    </source>
</evidence>
<dbReference type="InterPro" id="IPR018317">
    <property type="entry name" value="QueC"/>
</dbReference>
<dbReference type="GO" id="GO:0016874">
    <property type="term" value="F:ligase activity"/>
    <property type="evidence" value="ECO:0007669"/>
    <property type="project" value="UniProtKB-KW"/>
</dbReference>
<keyword evidence="6" id="KW-0862">Zinc</keyword>
<dbReference type="GO" id="GO:0008616">
    <property type="term" value="P:tRNA queuosine(34) biosynthetic process"/>
    <property type="evidence" value="ECO:0007669"/>
    <property type="project" value="UniProtKB-KW"/>
</dbReference>
<comment type="caution">
    <text evidence="11">The sequence shown here is derived from an EMBL/GenBank/DDBJ whole genome shotgun (WGS) entry which is preliminary data.</text>
</comment>